<proteinExistence type="predicted"/>
<gene>
    <name evidence="1" type="ORF">LCGC14_0688010</name>
</gene>
<dbReference type="AlphaFoldDB" id="A0A0F9TU83"/>
<reference evidence="1" key="1">
    <citation type="journal article" date="2015" name="Nature">
        <title>Complex archaea that bridge the gap between prokaryotes and eukaryotes.</title>
        <authorList>
            <person name="Spang A."/>
            <person name="Saw J.H."/>
            <person name="Jorgensen S.L."/>
            <person name="Zaremba-Niedzwiedzka K."/>
            <person name="Martijn J."/>
            <person name="Lind A.E."/>
            <person name="van Eijk R."/>
            <person name="Schleper C."/>
            <person name="Guy L."/>
            <person name="Ettema T.J."/>
        </authorList>
    </citation>
    <scope>NUCLEOTIDE SEQUENCE</scope>
</reference>
<accession>A0A0F9TU83</accession>
<dbReference type="EMBL" id="LAZR01001419">
    <property type="protein sequence ID" value="KKN44923.1"/>
    <property type="molecule type" value="Genomic_DNA"/>
</dbReference>
<name>A0A0F9TU83_9ZZZZ</name>
<organism evidence="1">
    <name type="scientific">marine sediment metagenome</name>
    <dbReference type="NCBI Taxonomy" id="412755"/>
    <lineage>
        <taxon>unclassified sequences</taxon>
        <taxon>metagenomes</taxon>
        <taxon>ecological metagenomes</taxon>
    </lineage>
</organism>
<evidence type="ECO:0000313" key="1">
    <source>
        <dbReference type="EMBL" id="KKN44923.1"/>
    </source>
</evidence>
<comment type="caution">
    <text evidence="1">The sequence shown here is derived from an EMBL/GenBank/DDBJ whole genome shotgun (WGS) entry which is preliminary data.</text>
</comment>
<sequence length="97" mass="10812">MATLLLHPDTVKRISELENTEALGGFDHDGTSYTAGRDGEHIRINVSVDPKDLLEVIDRQLAHERSPSQTEAQTDYGRGYIKGLEWARTEICKAFGV</sequence>
<protein>
    <submittedName>
        <fullName evidence="1">Uncharacterized protein</fullName>
    </submittedName>
</protein>